<dbReference type="SUPFAM" id="SSF55073">
    <property type="entry name" value="Nucleotide cyclase"/>
    <property type="match status" value="1"/>
</dbReference>
<dbReference type="InterPro" id="IPR029787">
    <property type="entry name" value="Nucleotide_cyclase"/>
</dbReference>
<dbReference type="InterPro" id="IPR000160">
    <property type="entry name" value="GGDEF_dom"/>
</dbReference>
<protein>
    <recommendedName>
        <fullName evidence="1">diguanylate cyclase</fullName>
        <ecNumber evidence="1">2.7.7.65</ecNumber>
    </recommendedName>
</protein>
<dbReference type="RefSeq" id="WP_237248597.1">
    <property type="nucleotide sequence ID" value="NZ_AP023423.1"/>
</dbReference>
<dbReference type="SUPFAM" id="SSF158472">
    <property type="entry name" value="HAMP domain-like"/>
    <property type="match status" value="1"/>
</dbReference>
<dbReference type="PANTHER" id="PTHR45138">
    <property type="entry name" value="REGULATORY COMPONENTS OF SENSORY TRANSDUCTION SYSTEM"/>
    <property type="match status" value="1"/>
</dbReference>
<dbReference type="InterPro" id="IPR003660">
    <property type="entry name" value="HAMP_dom"/>
</dbReference>
<keyword evidence="3" id="KW-1133">Transmembrane helix</keyword>
<evidence type="ECO:0000256" key="3">
    <source>
        <dbReference type="SAM" id="Phobius"/>
    </source>
</evidence>
<name>A0AAN1XA13_9PROT</name>
<proteinExistence type="predicted"/>
<dbReference type="Pfam" id="PF00990">
    <property type="entry name" value="GGDEF"/>
    <property type="match status" value="1"/>
</dbReference>
<dbReference type="InterPro" id="IPR050469">
    <property type="entry name" value="Diguanylate_Cyclase"/>
</dbReference>
<dbReference type="GO" id="GO:0007165">
    <property type="term" value="P:signal transduction"/>
    <property type="evidence" value="ECO:0007669"/>
    <property type="project" value="InterPro"/>
</dbReference>
<comment type="catalytic activity">
    <reaction evidence="2">
        <text>2 GTP = 3',3'-c-di-GMP + 2 diphosphate</text>
        <dbReference type="Rhea" id="RHEA:24898"/>
        <dbReference type="ChEBI" id="CHEBI:33019"/>
        <dbReference type="ChEBI" id="CHEBI:37565"/>
        <dbReference type="ChEBI" id="CHEBI:58805"/>
        <dbReference type="EC" id="2.7.7.65"/>
    </reaction>
</comment>
<dbReference type="GO" id="GO:0052621">
    <property type="term" value="F:diguanylate cyclase activity"/>
    <property type="evidence" value="ECO:0007669"/>
    <property type="project" value="UniProtKB-EC"/>
</dbReference>
<dbReference type="EC" id="2.7.7.65" evidence="1"/>
<evidence type="ECO:0000259" key="4">
    <source>
        <dbReference type="PROSITE" id="PS50885"/>
    </source>
</evidence>
<dbReference type="KEGG" id="seme:MIZ01_1263"/>
<dbReference type="EMBL" id="AP023423">
    <property type="protein sequence ID" value="BCK87484.1"/>
    <property type="molecule type" value="Genomic_DNA"/>
</dbReference>
<dbReference type="PROSITE" id="PS50887">
    <property type="entry name" value="GGDEF"/>
    <property type="match status" value="1"/>
</dbReference>
<dbReference type="Gene3D" id="6.10.340.10">
    <property type="match status" value="1"/>
</dbReference>
<keyword evidence="7" id="KW-1185">Reference proteome</keyword>
<feature type="domain" description="GGDEF" evidence="5">
    <location>
        <begin position="432"/>
        <end position="564"/>
    </location>
</feature>
<dbReference type="Pfam" id="PF00672">
    <property type="entry name" value="HAMP"/>
    <property type="match status" value="1"/>
</dbReference>
<dbReference type="SMART" id="SM00267">
    <property type="entry name" value="GGDEF"/>
    <property type="match status" value="1"/>
</dbReference>
<reference evidence="6 7" key="1">
    <citation type="journal article" date="2022" name="Int. J. Syst. Evol. Microbiol.">
        <title>&lt;i&gt;Sideroxyarcus emersonii&lt;/i&gt; gen. nov. sp. nov., a neutrophilic, microaerobic iron- and thiosulfate-oxidizing bacterium isolated from iron-rich wetland sediment.</title>
        <authorList>
            <person name="Kato S."/>
            <person name="Itoh T."/>
            <person name="Iino T."/>
            <person name="Ohkuma M."/>
        </authorList>
    </citation>
    <scope>NUCLEOTIDE SEQUENCE [LARGE SCALE GENOMIC DNA]</scope>
    <source>
        <strain evidence="6 7">MIZ01</strain>
    </source>
</reference>
<gene>
    <name evidence="6" type="ORF">MIZ01_1263</name>
</gene>
<evidence type="ECO:0000313" key="7">
    <source>
        <dbReference type="Proteomes" id="UP001320326"/>
    </source>
</evidence>
<feature type="transmembrane region" description="Helical" evidence="3">
    <location>
        <begin position="7"/>
        <end position="26"/>
    </location>
</feature>
<organism evidence="6 7">
    <name type="scientific">Sideroxyarcus emersonii</name>
    <dbReference type="NCBI Taxonomy" id="2764705"/>
    <lineage>
        <taxon>Bacteria</taxon>
        <taxon>Pseudomonadati</taxon>
        <taxon>Pseudomonadota</taxon>
        <taxon>Betaproteobacteria</taxon>
        <taxon>Nitrosomonadales</taxon>
        <taxon>Gallionellaceae</taxon>
        <taxon>Sideroxyarcus</taxon>
    </lineage>
</organism>
<dbReference type="CDD" id="cd01949">
    <property type="entry name" value="GGDEF"/>
    <property type="match status" value="1"/>
</dbReference>
<keyword evidence="3" id="KW-0472">Membrane</keyword>
<dbReference type="Proteomes" id="UP001320326">
    <property type="component" value="Chromosome"/>
</dbReference>
<evidence type="ECO:0000256" key="2">
    <source>
        <dbReference type="ARBA" id="ARBA00034247"/>
    </source>
</evidence>
<evidence type="ECO:0000256" key="1">
    <source>
        <dbReference type="ARBA" id="ARBA00012528"/>
    </source>
</evidence>
<keyword evidence="3" id="KW-0812">Transmembrane</keyword>
<feature type="transmembrane region" description="Helical" evidence="3">
    <location>
        <begin position="311"/>
        <end position="331"/>
    </location>
</feature>
<dbReference type="PROSITE" id="PS50885">
    <property type="entry name" value="HAMP"/>
    <property type="match status" value="1"/>
</dbReference>
<accession>A0AAN1XA13</accession>
<dbReference type="NCBIfam" id="TIGR00254">
    <property type="entry name" value="GGDEF"/>
    <property type="match status" value="1"/>
</dbReference>
<dbReference type="AlphaFoldDB" id="A0AAN1XA13"/>
<feature type="domain" description="HAMP" evidence="4">
    <location>
        <begin position="333"/>
        <end position="385"/>
    </location>
</feature>
<dbReference type="SMART" id="SM00304">
    <property type="entry name" value="HAMP"/>
    <property type="match status" value="1"/>
</dbReference>
<evidence type="ECO:0000313" key="6">
    <source>
        <dbReference type="EMBL" id="BCK87484.1"/>
    </source>
</evidence>
<dbReference type="CDD" id="cd06225">
    <property type="entry name" value="HAMP"/>
    <property type="match status" value="1"/>
</dbReference>
<dbReference type="PANTHER" id="PTHR45138:SF9">
    <property type="entry name" value="DIGUANYLATE CYCLASE DGCM-RELATED"/>
    <property type="match status" value="1"/>
</dbReference>
<sequence>MKLSVRFYLLMTAIFLSFSLVSWLAFSDMVNEINVLWGKRFAERQVLFDKHRTLSPLIREIKLARQMAAEPALLEMALHENDAAVRRRATRVMERYRFDFRDHSYFAAFARSGNYYFNDSAGQYSDRPYRYTLSPHEKRDYWFYATMKSGVDYQVNLDPDVHLGVVKVWINVLLKSGGEVLGVIGTGIDLTEFLKESVDINQPGVDTFFVDKSLAIQLSADPKLIDYASIAKTVGERIKIDVLFKNPEDIERLRQTAIDLEKHQGGEVSTLWVDYRGEKRLLGMAYLPEVGWYDLTLMDESSLQVLRGFTWLPLLLGTIFLMAMLILGFLLHRWVLNPIARLTKATEHIQRGNYDIEPPIVGKGEISALSRSFWQMVEFVRNANVELERKVNERTQDLLRLTEIDYLTGLLNRRGMTDKLEKEVARQARQGGSMGLLLLDLDHFKQVNDKYGHAAGDLAICATANVLRSMKRSYDYAGRWGGEEFMLLLPECNEDEMVAIAERIREAIRNLHIEAGPRNFSFTVSIGVHFPSGPQTLDAMLQQADKALYAAKDAGRDCVRTSRQQS</sequence>
<evidence type="ECO:0000259" key="5">
    <source>
        <dbReference type="PROSITE" id="PS50887"/>
    </source>
</evidence>
<dbReference type="InterPro" id="IPR043128">
    <property type="entry name" value="Rev_trsase/Diguanyl_cyclase"/>
</dbReference>
<dbReference type="GO" id="GO:0016020">
    <property type="term" value="C:membrane"/>
    <property type="evidence" value="ECO:0007669"/>
    <property type="project" value="InterPro"/>
</dbReference>
<dbReference type="FunFam" id="3.30.70.270:FF:000001">
    <property type="entry name" value="Diguanylate cyclase domain protein"/>
    <property type="match status" value="1"/>
</dbReference>
<dbReference type="Gene3D" id="3.30.70.270">
    <property type="match status" value="1"/>
</dbReference>